<dbReference type="eggNOG" id="KOG3429">
    <property type="taxonomic scope" value="Eukaryota"/>
</dbReference>
<dbReference type="AlphaFoldDB" id="A0A058Z6C1"/>
<protein>
    <recommendedName>
        <fullName evidence="3">Prokaryotic-type class I peptide chain release factors domain-containing protein</fullName>
    </recommendedName>
</protein>
<feature type="domain" description="Prokaryotic-type class I peptide chain release factors" evidence="3">
    <location>
        <begin position="74"/>
        <end position="204"/>
    </location>
</feature>
<dbReference type="InterPro" id="IPR052104">
    <property type="entry name" value="Mito_Release_Factor_mL62"/>
</dbReference>
<dbReference type="Pfam" id="PF00472">
    <property type="entry name" value="RF-1"/>
    <property type="match status" value="1"/>
</dbReference>
<evidence type="ECO:0000259" key="3">
    <source>
        <dbReference type="Pfam" id="PF00472"/>
    </source>
</evidence>
<feature type="compositionally biased region" description="Basic residues" evidence="1">
    <location>
        <begin position="192"/>
        <end position="210"/>
    </location>
</feature>
<evidence type="ECO:0000313" key="4">
    <source>
        <dbReference type="EMBL" id="KCV69062.1"/>
    </source>
</evidence>
<accession>A0A058Z6C1</accession>
<evidence type="ECO:0000256" key="1">
    <source>
        <dbReference type="SAM" id="MobiDB-lite"/>
    </source>
</evidence>
<evidence type="ECO:0000256" key="2">
    <source>
        <dbReference type="SAM" id="SignalP"/>
    </source>
</evidence>
<dbReference type="STRING" id="691883.A0A058Z6C1"/>
<dbReference type="GeneID" id="20529207"/>
<dbReference type="FunFam" id="3.30.160.20:FF:000046">
    <property type="entry name" value="Peptidyl-tRNA hydrolase ICT1"/>
    <property type="match status" value="1"/>
</dbReference>
<keyword evidence="5" id="KW-1185">Reference proteome</keyword>
<dbReference type="PANTHER" id="PTHR11075">
    <property type="entry name" value="PEPTIDE CHAIN RELEASE FACTOR"/>
    <property type="match status" value="1"/>
</dbReference>
<dbReference type="EMBL" id="KB932207">
    <property type="protein sequence ID" value="KCV69062.1"/>
    <property type="molecule type" value="Genomic_DNA"/>
</dbReference>
<dbReference type="PANTHER" id="PTHR11075:SF54">
    <property type="entry name" value="LARGE RIBOSOMAL SUBUNIT PROTEIN ML62"/>
    <property type="match status" value="1"/>
</dbReference>
<dbReference type="GO" id="GO:0004045">
    <property type="term" value="F:peptidyl-tRNA hydrolase activity"/>
    <property type="evidence" value="ECO:0007669"/>
    <property type="project" value="TreeGrafter"/>
</dbReference>
<dbReference type="InterPro" id="IPR000352">
    <property type="entry name" value="Pep_chain_release_fac_I"/>
</dbReference>
<organism evidence="4">
    <name type="scientific">Fonticula alba</name>
    <name type="common">Slime mold</name>
    <dbReference type="NCBI Taxonomy" id="691883"/>
    <lineage>
        <taxon>Eukaryota</taxon>
        <taxon>Rotosphaerida</taxon>
        <taxon>Fonticulaceae</taxon>
        <taxon>Fonticula</taxon>
    </lineage>
</organism>
<dbReference type="OrthoDB" id="270639at2759"/>
<sequence>MFSAGRFGASALLPLLAARPPSLSPWRVAAFFTVSAVLRHADANAALMQFVSGWSSADLDEVKAFNARGFDVDSIPKNDLVVKYIRSRGPGGQNVNKVNSKADVRIVLGTVDWLPRFVIENLKRMEPNRINSAGEFFVQSDTMRTQSANYQACLERIAEMINEAARLPGETSDEQRKKVDQLKKAQNERRIQEKKRRASIKSARRRRDDD</sequence>
<dbReference type="GO" id="GO:0005762">
    <property type="term" value="C:mitochondrial large ribosomal subunit"/>
    <property type="evidence" value="ECO:0007669"/>
    <property type="project" value="TreeGrafter"/>
</dbReference>
<dbReference type="OMA" id="WYNSFDA"/>
<dbReference type="GO" id="GO:0016150">
    <property type="term" value="F:translation release factor activity, codon nonspecific"/>
    <property type="evidence" value="ECO:0007669"/>
    <property type="project" value="TreeGrafter"/>
</dbReference>
<feature type="compositionally biased region" description="Basic and acidic residues" evidence="1">
    <location>
        <begin position="173"/>
        <end position="191"/>
    </location>
</feature>
<dbReference type="RefSeq" id="XP_009496633.1">
    <property type="nucleotide sequence ID" value="XM_009498358.1"/>
</dbReference>
<keyword evidence="2" id="KW-0732">Signal</keyword>
<gene>
    <name evidence="4" type="ORF">H696_04482</name>
</gene>
<evidence type="ECO:0000313" key="5">
    <source>
        <dbReference type="Proteomes" id="UP000030693"/>
    </source>
</evidence>
<feature type="signal peptide" evidence="2">
    <location>
        <begin position="1"/>
        <end position="18"/>
    </location>
</feature>
<reference evidence="4" key="1">
    <citation type="submission" date="2013-04" db="EMBL/GenBank/DDBJ databases">
        <title>The Genome Sequence of Fonticula alba ATCC 38817.</title>
        <authorList>
            <consortium name="The Broad Institute Genomics Platform"/>
            <person name="Russ C."/>
            <person name="Cuomo C."/>
            <person name="Burger G."/>
            <person name="Gray M.W."/>
            <person name="Holland P.W.H."/>
            <person name="King N."/>
            <person name="Lang F.B.F."/>
            <person name="Roger A.J."/>
            <person name="Ruiz-Trillo I."/>
            <person name="Brown M."/>
            <person name="Walker B."/>
            <person name="Young S."/>
            <person name="Zeng Q."/>
            <person name="Gargeya S."/>
            <person name="Fitzgerald M."/>
            <person name="Haas B."/>
            <person name="Abouelleil A."/>
            <person name="Allen A.W."/>
            <person name="Alvarado L."/>
            <person name="Arachchi H.M."/>
            <person name="Berlin A.M."/>
            <person name="Chapman S.B."/>
            <person name="Gainer-Dewar J."/>
            <person name="Goldberg J."/>
            <person name="Griggs A."/>
            <person name="Gujja S."/>
            <person name="Hansen M."/>
            <person name="Howarth C."/>
            <person name="Imamovic A."/>
            <person name="Ireland A."/>
            <person name="Larimer J."/>
            <person name="McCowan C."/>
            <person name="Murphy C."/>
            <person name="Pearson M."/>
            <person name="Poon T.W."/>
            <person name="Priest M."/>
            <person name="Roberts A."/>
            <person name="Saif S."/>
            <person name="Shea T."/>
            <person name="Sisk P."/>
            <person name="Sykes S."/>
            <person name="Wortman J."/>
            <person name="Nusbaum C."/>
            <person name="Birren B."/>
        </authorList>
    </citation>
    <scope>NUCLEOTIDE SEQUENCE [LARGE SCALE GENOMIC DNA]</scope>
    <source>
        <strain evidence="4">ATCC 38817</strain>
    </source>
</reference>
<feature type="region of interest" description="Disordered" evidence="1">
    <location>
        <begin position="166"/>
        <end position="210"/>
    </location>
</feature>
<name>A0A058Z6C1_FONAL</name>
<dbReference type="Proteomes" id="UP000030693">
    <property type="component" value="Unassembled WGS sequence"/>
</dbReference>
<dbReference type="Gene3D" id="3.30.160.20">
    <property type="match status" value="1"/>
</dbReference>
<dbReference type="GO" id="GO:0070126">
    <property type="term" value="P:mitochondrial translational termination"/>
    <property type="evidence" value="ECO:0007669"/>
    <property type="project" value="TreeGrafter"/>
</dbReference>
<dbReference type="SUPFAM" id="SSF110916">
    <property type="entry name" value="Peptidyl-tRNA hydrolase domain-like"/>
    <property type="match status" value="1"/>
</dbReference>
<proteinExistence type="predicted"/>
<feature type="chain" id="PRO_5001570786" description="Prokaryotic-type class I peptide chain release factors domain-containing protein" evidence="2">
    <location>
        <begin position="19"/>
        <end position="210"/>
    </location>
</feature>